<dbReference type="PANTHER" id="PTHR34848:SF1">
    <property type="entry name" value="BIFUNCTIONAL ADENOSYLCOBALAMIN BIOSYNTHESIS PROTEIN COBU"/>
    <property type="match status" value="1"/>
</dbReference>
<feature type="binding site" evidence="19">
    <location>
        <begin position="59"/>
        <end position="61"/>
    </location>
    <ligand>
        <name>GTP</name>
        <dbReference type="ChEBI" id="CHEBI:37565"/>
    </ligand>
</feature>
<feature type="active site" description="GMP-histidine intermediate" evidence="18">
    <location>
        <position position="77"/>
    </location>
</feature>
<evidence type="ECO:0000256" key="12">
    <source>
        <dbReference type="ARBA" id="ARBA00022741"/>
    </source>
</evidence>
<keyword evidence="20" id="KW-0548">Nucleotidyltransferase</keyword>
<evidence type="ECO:0000256" key="8">
    <source>
        <dbReference type="ARBA" id="ARBA00012016"/>
    </source>
</evidence>
<comment type="catalytic activity">
    <reaction evidence="1">
        <text>adenosylcob(III)inamide + ATP = adenosylcob(III)inamide phosphate + ADP + H(+)</text>
        <dbReference type="Rhea" id="RHEA:15769"/>
        <dbReference type="ChEBI" id="CHEBI:2480"/>
        <dbReference type="ChEBI" id="CHEBI:15378"/>
        <dbReference type="ChEBI" id="CHEBI:30616"/>
        <dbReference type="ChEBI" id="CHEBI:58502"/>
        <dbReference type="ChEBI" id="CHEBI:456216"/>
        <dbReference type="EC" id="2.7.1.156"/>
    </reaction>
</comment>
<dbReference type="EMBL" id="CP003600">
    <property type="protein sequence ID" value="AFY92492.1"/>
    <property type="molecule type" value="Genomic_DNA"/>
</dbReference>
<keyword evidence="10" id="KW-0169">Cobalamin biosynthesis</keyword>
<evidence type="ECO:0000256" key="18">
    <source>
        <dbReference type="PIRSR" id="PIRSR006135-1"/>
    </source>
</evidence>
<dbReference type="PANTHER" id="PTHR34848">
    <property type="match status" value="1"/>
</dbReference>
<dbReference type="CDD" id="cd00544">
    <property type="entry name" value="CobU"/>
    <property type="match status" value="1"/>
</dbReference>
<keyword evidence="15 19" id="KW-0342">GTP-binding</keyword>
<dbReference type="GO" id="GO:0005524">
    <property type="term" value="F:ATP binding"/>
    <property type="evidence" value="ECO:0007669"/>
    <property type="project" value="UniProtKB-KW"/>
</dbReference>
<accession>K9UBL1</accession>
<dbReference type="UniPathway" id="UPA00148">
    <property type="reaction ID" value="UER00236"/>
</dbReference>
<dbReference type="Pfam" id="PF02283">
    <property type="entry name" value="CobU"/>
    <property type="match status" value="1"/>
</dbReference>
<evidence type="ECO:0000256" key="9">
    <source>
        <dbReference type="ARBA" id="ARBA00012523"/>
    </source>
</evidence>
<evidence type="ECO:0000256" key="15">
    <source>
        <dbReference type="ARBA" id="ARBA00023134"/>
    </source>
</evidence>
<gene>
    <name evidence="20" type="ORF">Cha6605_1297</name>
</gene>
<proteinExistence type="inferred from homology"/>
<dbReference type="EC" id="2.7.7.62" evidence="9"/>
<dbReference type="Proteomes" id="UP000010366">
    <property type="component" value="Chromosome"/>
</dbReference>
<evidence type="ECO:0000256" key="1">
    <source>
        <dbReference type="ARBA" id="ARBA00000312"/>
    </source>
</evidence>
<evidence type="ECO:0000313" key="20">
    <source>
        <dbReference type="EMBL" id="AFY92492.1"/>
    </source>
</evidence>
<comment type="catalytic activity">
    <reaction evidence="3">
        <text>adenosylcob(III)inamide + GTP = adenosylcob(III)inamide phosphate + GDP + H(+)</text>
        <dbReference type="Rhea" id="RHEA:15765"/>
        <dbReference type="ChEBI" id="CHEBI:2480"/>
        <dbReference type="ChEBI" id="CHEBI:15378"/>
        <dbReference type="ChEBI" id="CHEBI:37565"/>
        <dbReference type="ChEBI" id="CHEBI:58189"/>
        <dbReference type="ChEBI" id="CHEBI:58502"/>
        <dbReference type="EC" id="2.7.1.156"/>
    </reaction>
</comment>
<reference evidence="20 21" key="1">
    <citation type="submission" date="2012-05" db="EMBL/GenBank/DDBJ databases">
        <title>Finished chromosome of genome of Chamaesiphon sp. PCC 6605.</title>
        <authorList>
            <consortium name="US DOE Joint Genome Institute"/>
            <person name="Gugger M."/>
            <person name="Coursin T."/>
            <person name="Rippka R."/>
            <person name="Tandeau De Marsac N."/>
            <person name="Huntemann M."/>
            <person name="Wei C.-L."/>
            <person name="Han J."/>
            <person name="Detter J.C."/>
            <person name="Han C."/>
            <person name="Tapia R."/>
            <person name="Chen A."/>
            <person name="Kyrpides N."/>
            <person name="Mavromatis K."/>
            <person name="Markowitz V."/>
            <person name="Szeto E."/>
            <person name="Ivanova N."/>
            <person name="Pagani I."/>
            <person name="Pati A."/>
            <person name="Goodwin L."/>
            <person name="Nordberg H.P."/>
            <person name="Cantor M.N."/>
            <person name="Hua S.X."/>
            <person name="Woyke T."/>
            <person name="Kerfeld C.A."/>
        </authorList>
    </citation>
    <scope>NUCLEOTIDE SEQUENCE [LARGE SCALE GENOMIC DNA]</scope>
    <source>
        <strain evidence="21">ATCC 27169 / PCC 6605</strain>
    </source>
</reference>
<dbReference type="Gene3D" id="3.40.50.300">
    <property type="entry name" value="P-loop containing nucleotide triphosphate hydrolases"/>
    <property type="match status" value="1"/>
</dbReference>
<comment type="similarity">
    <text evidence="7">Belongs to the CobU/CobP family.</text>
</comment>
<evidence type="ECO:0000256" key="5">
    <source>
        <dbReference type="ARBA" id="ARBA00004692"/>
    </source>
</evidence>
<protein>
    <recommendedName>
        <fullName evidence="16">Adenosylcobinamide kinase</fullName>
        <ecNumber evidence="8">2.7.1.156</ecNumber>
        <ecNumber evidence="9">2.7.7.62</ecNumber>
    </recommendedName>
    <alternativeName>
        <fullName evidence="17">Adenosylcobinamide-phosphate guanylyltransferase</fullName>
    </alternativeName>
</protein>
<evidence type="ECO:0000256" key="3">
    <source>
        <dbReference type="ARBA" id="ARBA00001522"/>
    </source>
</evidence>
<dbReference type="RefSeq" id="WP_015158676.1">
    <property type="nucleotide sequence ID" value="NC_019697.1"/>
</dbReference>
<dbReference type="STRING" id="1173020.Cha6605_1297"/>
<evidence type="ECO:0000256" key="10">
    <source>
        <dbReference type="ARBA" id="ARBA00022573"/>
    </source>
</evidence>
<dbReference type="PATRIC" id="fig|1173020.3.peg.1509"/>
<dbReference type="PIRSF" id="PIRSF006135">
    <property type="entry name" value="CobU"/>
    <property type="match status" value="1"/>
</dbReference>
<feature type="binding site" evidence="19">
    <location>
        <position position="110"/>
    </location>
    <ligand>
        <name>GTP</name>
        <dbReference type="ChEBI" id="CHEBI:37565"/>
    </ligand>
</feature>
<dbReference type="InterPro" id="IPR003203">
    <property type="entry name" value="CobU/CobP"/>
</dbReference>
<evidence type="ECO:0000256" key="11">
    <source>
        <dbReference type="ARBA" id="ARBA00022679"/>
    </source>
</evidence>
<dbReference type="NCBIfam" id="NF004469">
    <property type="entry name" value="PRK05800.1"/>
    <property type="match status" value="1"/>
</dbReference>
<dbReference type="SUPFAM" id="SSF52540">
    <property type="entry name" value="P-loop containing nucleoside triphosphate hydrolases"/>
    <property type="match status" value="1"/>
</dbReference>
<evidence type="ECO:0000256" key="4">
    <source>
        <dbReference type="ARBA" id="ARBA00003889"/>
    </source>
</evidence>
<evidence type="ECO:0000256" key="2">
    <source>
        <dbReference type="ARBA" id="ARBA00000711"/>
    </source>
</evidence>
<name>K9UBL1_CHAP6</name>
<keyword evidence="21" id="KW-1185">Reference proteome</keyword>
<sequence>MDNSITQFSLQTDTSDRADATPMSVLRQLILVTGAARCGKSEWAETLAMTSDLAVTYIATATIDPSDADWQARILRHQQRRPATWQTLLAVEDLASTIERAGDAECLLIDSVGTWVANLLDRSDAEWADLTQTLLAKLSGSVATIILVAEETGWGVVPAYPSGRLFRDRLGMLSRQIGSIASTVYLVTGGHVLNLSQLGQRLGRAD</sequence>
<evidence type="ECO:0000256" key="7">
    <source>
        <dbReference type="ARBA" id="ARBA00007490"/>
    </source>
</evidence>
<evidence type="ECO:0000256" key="13">
    <source>
        <dbReference type="ARBA" id="ARBA00022777"/>
    </source>
</evidence>
<dbReference type="EC" id="2.7.1.156" evidence="8"/>
<dbReference type="eggNOG" id="COG2087">
    <property type="taxonomic scope" value="Bacteria"/>
</dbReference>
<evidence type="ECO:0000256" key="6">
    <source>
        <dbReference type="ARBA" id="ARBA00005159"/>
    </source>
</evidence>
<evidence type="ECO:0000256" key="17">
    <source>
        <dbReference type="ARBA" id="ARBA00030571"/>
    </source>
</evidence>
<organism evidence="20 21">
    <name type="scientific">Chamaesiphon minutus (strain ATCC 27169 / PCC 6605)</name>
    <dbReference type="NCBI Taxonomy" id="1173020"/>
    <lineage>
        <taxon>Bacteria</taxon>
        <taxon>Bacillati</taxon>
        <taxon>Cyanobacteriota</taxon>
        <taxon>Cyanophyceae</taxon>
        <taxon>Gomontiellales</taxon>
        <taxon>Chamaesiphonaceae</taxon>
        <taxon>Chamaesiphon</taxon>
    </lineage>
</organism>
<dbReference type="GO" id="GO:0043752">
    <property type="term" value="F:adenosylcobinamide kinase activity"/>
    <property type="evidence" value="ECO:0007669"/>
    <property type="project" value="UniProtKB-EC"/>
</dbReference>
<dbReference type="GO" id="GO:0005525">
    <property type="term" value="F:GTP binding"/>
    <property type="evidence" value="ECO:0007669"/>
    <property type="project" value="UniProtKB-KW"/>
</dbReference>
<keyword evidence="13 20" id="KW-0418">Kinase</keyword>
<comment type="pathway">
    <text evidence="6">Cofactor biosynthesis; adenosylcobalamin biosynthesis; adenosylcobalamin from cob(II)yrinate a,c-diamide: step 5/7.</text>
</comment>
<dbReference type="InterPro" id="IPR027417">
    <property type="entry name" value="P-loop_NTPase"/>
</dbReference>
<feature type="binding site" evidence="19">
    <location>
        <begin position="34"/>
        <end position="41"/>
    </location>
    <ligand>
        <name>GTP</name>
        <dbReference type="ChEBI" id="CHEBI:37565"/>
    </ligand>
</feature>
<evidence type="ECO:0000313" key="21">
    <source>
        <dbReference type="Proteomes" id="UP000010366"/>
    </source>
</evidence>
<keyword evidence="12 19" id="KW-0547">Nucleotide-binding</keyword>
<dbReference type="GO" id="GO:0009236">
    <property type="term" value="P:cobalamin biosynthetic process"/>
    <property type="evidence" value="ECO:0007669"/>
    <property type="project" value="UniProtKB-UniPathway"/>
</dbReference>
<dbReference type="HOGENOM" id="CLU_094161_0_1_3"/>
<comment type="function">
    <text evidence="4">Catalyzes ATP-dependent phosphorylation of adenosylcobinamide and addition of GMP to adenosylcobinamide phosphate.</text>
</comment>
<evidence type="ECO:0000256" key="16">
    <source>
        <dbReference type="ARBA" id="ARBA00029570"/>
    </source>
</evidence>
<comment type="catalytic activity">
    <reaction evidence="2">
        <text>adenosylcob(III)inamide phosphate + GTP + H(+) = adenosylcob(III)inamide-GDP + diphosphate</text>
        <dbReference type="Rhea" id="RHEA:22712"/>
        <dbReference type="ChEBI" id="CHEBI:15378"/>
        <dbReference type="ChEBI" id="CHEBI:33019"/>
        <dbReference type="ChEBI" id="CHEBI:37565"/>
        <dbReference type="ChEBI" id="CHEBI:58502"/>
        <dbReference type="ChEBI" id="CHEBI:60487"/>
        <dbReference type="EC" id="2.7.7.62"/>
    </reaction>
</comment>
<keyword evidence="11 20" id="KW-0808">Transferase</keyword>
<comment type="pathway">
    <text evidence="5">Cofactor biosynthesis; adenosylcobalamin biosynthesis; adenosylcobalamin from cob(II)yrinate a,c-diamide: step 6/7.</text>
</comment>
<evidence type="ECO:0000256" key="14">
    <source>
        <dbReference type="ARBA" id="ARBA00022840"/>
    </source>
</evidence>
<dbReference type="GO" id="GO:0008820">
    <property type="term" value="F:cobinamide phosphate guanylyltransferase activity"/>
    <property type="evidence" value="ECO:0007669"/>
    <property type="project" value="UniProtKB-EC"/>
</dbReference>
<keyword evidence="14" id="KW-0067">ATP-binding</keyword>
<dbReference type="KEGG" id="cmp:Cha6605_1297"/>
<dbReference type="AlphaFoldDB" id="K9UBL1"/>
<evidence type="ECO:0000256" key="19">
    <source>
        <dbReference type="PIRSR" id="PIRSR006135-2"/>
    </source>
</evidence>